<feature type="region of interest" description="Disordered" evidence="1">
    <location>
        <begin position="120"/>
        <end position="140"/>
    </location>
</feature>
<evidence type="ECO:0000313" key="2">
    <source>
        <dbReference type="EMBL" id="KAG0461428.1"/>
    </source>
</evidence>
<name>A0A835PYP8_VANPL</name>
<dbReference type="Proteomes" id="UP000636800">
    <property type="component" value="Chromosome 11"/>
</dbReference>
<gene>
    <name evidence="2" type="ORF">HPP92_021725</name>
</gene>
<evidence type="ECO:0000256" key="1">
    <source>
        <dbReference type="SAM" id="MobiDB-lite"/>
    </source>
</evidence>
<dbReference type="AlphaFoldDB" id="A0A835PYP8"/>
<keyword evidence="3" id="KW-1185">Reference proteome</keyword>
<protein>
    <submittedName>
        <fullName evidence="2">Uncharacterized protein</fullName>
    </submittedName>
</protein>
<sequence length="140" mass="15429">MKRKPRESVQRDAKRLPPLRLLQRCLQVSPSAALEVRHPGEVPRCASCSSVGGPRLYACLTCAAFTVPPTLLPMLTPGTRSPSMLTAPSFFLLPATTRSMIVISTPPLSLRRPLLHRDLREQSRPRRRRVTGSEGGLPVV</sequence>
<evidence type="ECO:0000313" key="3">
    <source>
        <dbReference type="Proteomes" id="UP000636800"/>
    </source>
</evidence>
<reference evidence="2 3" key="1">
    <citation type="journal article" date="2020" name="Nat. Food">
        <title>A phased Vanilla planifolia genome enables genetic improvement of flavour and production.</title>
        <authorList>
            <person name="Hasing T."/>
            <person name="Tang H."/>
            <person name="Brym M."/>
            <person name="Khazi F."/>
            <person name="Huang T."/>
            <person name="Chambers A.H."/>
        </authorList>
    </citation>
    <scope>NUCLEOTIDE SEQUENCE [LARGE SCALE GENOMIC DNA]</scope>
    <source>
        <tissue evidence="2">Leaf</tissue>
    </source>
</reference>
<comment type="caution">
    <text evidence="2">The sequence shown here is derived from an EMBL/GenBank/DDBJ whole genome shotgun (WGS) entry which is preliminary data.</text>
</comment>
<dbReference type="EMBL" id="JADCNL010000011">
    <property type="protein sequence ID" value="KAG0461428.1"/>
    <property type="molecule type" value="Genomic_DNA"/>
</dbReference>
<organism evidence="2 3">
    <name type="scientific">Vanilla planifolia</name>
    <name type="common">Vanilla</name>
    <dbReference type="NCBI Taxonomy" id="51239"/>
    <lineage>
        <taxon>Eukaryota</taxon>
        <taxon>Viridiplantae</taxon>
        <taxon>Streptophyta</taxon>
        <taxon>Embryophyta</taxon>
        <taxon>Tracheophyta</taxon>
        <taxon>Spermatophyta</taxon>
        <taxon>Magnoliopsida</taxon>
        <taxon>Liliopsida</taxon>
        <taxon>Asparagales</taxon>
        <taxon>Orchidaceae</taxon>
        <taxon>Vanilloideae</taxon>
        <taxon>Vanilleae</taxon>
        <taxon>Vanilla</taxon>
    </lineage>
</organism>
<proteinExistence type="predicted"/>
<accession>A0A835PYP8</accession>